<dbReference type="VEuPathDB" id="FungiDB:PV07_02096"/>
<evidence type="ECO:0008006" key="9">
    <source>
        <dbReference type="Google" id="ProtNLM"/>
    </source>
</evidence>
<organism evidence="7 8">
    <name type="scientific">Cladophialophora immunda</name>
    <dbReference type="NCBI Taxonomy" id="569365"/>
    <lineage>
        <taxon>Eukaryota</taxon>
        <taxon>Fungi</taxon>
        <taxon>Dikarya</taxon>
        <taxon>Ascomycota</taxon>
        <taxon>Pezizomycotina</taxon>
        <taxon>Eurotiomycetes</taxon>
        <taxon>Chaetothyriomycetidae</taxon>
        <taxon>Chaetothyriales</taxon>
        <taxon>Herpotrichiellaceae</taxon>
        <taxon>Cladophialophora</taxon>
    </lineage>
</organism>
<reference evidence="7 8" key="1">
    <citation type="submission" date="2015-01" db="EMBL/GenBank/DDBJ databases">
        <title>The Genome Sequence of Cladophialophora immunda CBS83496.</title>
        <authorList>
            <consortium name="The Broad Institute Genomics Platform"/>
            <person name="Cuomo C."/>
            <person name="de Hoog S."/>
            <person name="Gorbushina A."/>
            <person name="Stielow B."/>
            <person name="Teixiera M."/>
            <person name="Abouelleil A."/>
            <person name="Chapman S.B."/>
            <person name="Priest M."/>
            <person name="Young S.K."/>
            <person name="Wortman J."/>
            <person name="Nusbaum C."/>
            <person name="Birren B."/>
        </authorList>
    </citation>
    <scope>NUCLEOTIDE SEQUENCE [LARGE SCALE GENOMIC DNA]</scope>
    <source>
        <strain evidence="7 8">CBS 83496</strain>
    </source>
</reference>
<feature type="transmembrane region" description="Helical" evidence="6">
    <location>
        <begin position="93"/>
        <end position="112"/>
    </location>
</feature>
<dbReference type="HOGENOM" id="CLU_021555_4_1_1"/>
<dbReference type="AlphaFoldDB" id="A0A0D2CWC1"/>
<feature type="transmembrane region" description="Helical" evidence="6">
    <location>
        <begin position="178"/>
        <end position="199"/>
    </location>
</feature>
<accession>A0A0D2CWC1</accession>
<feature type="transmembrane region" description="Helical" evidence="6">
    <location>
        <begin position="297"/>
        <end position="322"/>
    </location>
</feature>
<evidence type="ECO:0000256" key="3">
    <source>
        <dbReference type="ARBA" id="ARBA00022692"/>
    </source>
</evidence>
<feature type="transmembrane region" description="Helical" evidence="6">
    <location>
        <begin position="257"/>
        <end position="277"/>
    </location>
</feature>
<dbReference type="GO" id="GO:0015205">
    <property type="term" value="F:nucleobase transmembrane transporter activity"/>
    <property type="evidence" value="ECO:0007669"/>
    <property type="project" value="TreeGrafter"/>
</dbReference>
<dbReference type="Proteomes" id="UP000054466">
    <property type="component" value="Unassembled WGS sequence"/>
</dbReference>
<protein>
    <recommendedName>
        <fullName evidence="9">NCS1 nucleoside transporter</fullName>
    </recommendedName>
</protein>
<dbReference type="InterPro" id="IPR001248">
    <property type="entry name" value="Pur-cyt_permease"/>
</dbReference>
<dbReference type="GeneID" id="27341290"/>
<evidence type="ECO:0000256" key="2">
    <source>
        <dbReference type="ARBA" id="ARBA00008974"/>
    </source>
</evidence>
<keyword evidence="8" id="KW-1185">Reference proteome</keyword>
<evidence type="ECO:0000256" key="1">
    <source>
        <dbReference type="ARBA" id="ARBA00004141"/>
    </source>
</evidence>
<dbReference type="OrthoDB" id="2018619at2759"/>
<dbReference type="PANTHER" id="PTHR30618:SF0">
    <property type="entry name" value="PURINE-URACIL PERMEASE NCS1"/>
    <property type="match status" value="1"/>
</dbReference>
<name>A0A0D2CWC1_9EURO</name>
<feature type="transmembrane region" description="Helical" evidence="6">
    <location>
        <begin position="133"/>
        <end position="158"/>
    </location>
</feature>
<dbReference type="GO" id="GO:0005886">
    <property type="term" value="C:plasma membrane"/>
    <property type="evidence" value="ECO:0007669"/>
    <property type="project" value="TreeGrafter"/>
</dbReference>
<dbReference type="Pfam" id="PF02133">
    <property type="entry name" value="Transp_cyt_pur"/>
    <property type="match status" value="1"/>
</dbReference>
<proteinExistence type="inferred from homology"/>
<evidence type="ECO:0000256" key="5">
    <source>
        <dbReference type="ARBA" id="ARBA00023136"/>
    </source>
</evidence>
<dbReference type="Gene3D" id="1.10.4160.10">
    <property type="entry name" value="Hydantoin permease"/>
    <property type="match status" value="1"/>
</dbReference>
<keyword evidence="3 6" id="KW-0812">Transmembrane</keyword>
<feature type="transmembrane region" description="Helical" evidence="6">
    <location>
        <begin position="377"/>
        <end position="398"/>
    </location>
</feature>
<gene>
    <name evidence="7" type="ORF">PV07_02096</name>
</gene>
<keyword evidence="5 6" id="KW-0472">Membrane</keyword>
<dbReference type="EMBL" id="KN847040">
    <property type="protein sequence ID" value="KIW35398.1"/>
    <property type="molecule type" value="Genomic_DNA"/>
</dbReference>
<dbReference type="InterPro" id="IPR045225">
    <property type="entry name" value="Uracil/uridine/allantoin_perm"/>
</dbReference>
<evidence type="ECO:0000313" key="7">
    <source>
        <dbReference type="EMBL" id="KIW35398.1"/>
    </source>
</evidence>
<feature type="transmembrane region" description="Helical" evidence="6">
    <location>
        <begin position="342"/>
        <end position="365"/>
    </location>
</feature>
<evidence type="ECO:0000313" key="8">
    <source>
        <dbReference type="Proteomes" id="UP000054466"/>
    </source>
</evidence>
<feature type="transmembrane region" description="Helical" evidence="6">
    <location>
        <begin position="404"/>
        <end position="429"/>
    </location>
</feature>
<dbReference type="PANTHER" id="PTHR30618">
    <property type="entry name" value="NCS1 FAMILY PURINE/PYRIMIDINE TRANSPORTER"/>
    <property type="match status" value="1"/>
</dbReference>
<sequence>MVNFSAERFSPKRLSPKRIKAKIEPQLHWQVPMEKGVYQDARWSNPDLDPIKPEDRTWGALDYWAYWTSDMLAPPLASTVSSVMSLGFTARETIPIVFCGFALCSGALTLTGKMGARYSIPFPVLVRSIFGMYGSYPVIVLRSFVAAMWTAILCVQAGDFLNNCLTAIWPSFANFPNHLPESAGITSAGLLCFFIYWIFQTILACMPIKKLRILFLIKGIVVPPTFLALFLWAAIVTKGGGPLVTGHAEITSTYMNTAYSALTGLNAIIGLFSSMAVNFPDFSRFSKNNLKGYNQFFALPVIGTLGALTPIFVTSAHSYLWGEFQWYMPAVIAKFDSRAAKFFTAFSFMLATIGNQIAAGTYPFSNDISGLCPKYINIFRATLIISVFCVVSNPWQIIKNASGLLAFLSGYSMFMGAICGTMCSHYYLIVHKKLNIHEMYNGHGIYRYSKVGINWRAYASFFTAVAPLLPGFCKSIDTNLNVGGAWKIYTFSCIYGFTTSSLVYYLICTYVSDVGAAKIDEAVYPPSKSQNTDVEVGVAPSEEDSIEEKAGVAVAIGAKEFDSQ</sequence>
<feature type="transmembrane region" description="Helical" evidence="6">
    <location>
        <begin position="211"/>
        <end position="237"/>
    </location>
</feature>
<comment type="subcellular location">
    <subcellularLocation>
        <location evidence="1">Membrane</location>
        <topology evidence="1">Multi-pass membrane protein</topology>
    </subcellularLocation>
</comment>
<dbReference type="RefSeq" id="XP_016255614.1">
    <property type="nucleotide sequence ID" value="XM_016388686.1"/>
</dbReference>
<comment type="similarity">
    <text evidence="2">Belongs to the purine-cytosine permease (2.A.39) family.</text>
</comment>
<keyword evidence="4 6" id="KW-1133">Transmembrane helix</keyword>
<evidence type="ECO:0000256" key="4">
    <source>
        <dbReference type="ARBA" id="ARBA00022989"/>
    </source>
</evidence>
<evidence type="ECO:0000256" key="6">
    <source>
        <dbReference type="SAM" id="Phobius"/>
    </source>
</evidence>